<dbReference type="GO" id="GO:0005744">
    <property type="term" value="C:TIM23 mitochondrial import inner membrane translocase complex"/>
    <property type="evidence" value="ECO:0007669"/>
    <property type="project" value="TreeGrafter"/>
</dbReference>
<keyword evidence="5" id="KW-0999">Mitochondrion inner membrane</keyword>
<keyword evidence="9" id="KW-0496">Mitochondrion</keyword>
<keyword evidence="3" id="KW-0813">Transport</keyword>
<evidence type="ECO:0000256" key="10">
    <source>
        <dbReference type="ARBA" id="ARBA00023136"/>
    </source>
</evidence>
<accession>A0A8J5TIH6</accession>
<organism evidence="11 12">
    <name type="scientific">Zizania palustris</name>
    <name type="common">Northern wild rice</name>
    <dbReference type="NCBI Taxonomy" id="103762"/>
    <lineage>
        <taxon>Eukaryota</taxon>
        <taxon>Viridiplantae</taxon>
        <taxon>Streptophyta</taxon>
        <taxon>Embryophyta</taxon>
        <taxon>Tracheophyta</taxon>
        <taxon>Spermatophyta</taxon>
        <taxon>Magnoliopsida</taxon>
        <taxon>Liliopsida</taxon>
        <taxon>Poales</taxon>
        <taxon>Poaceae</taxon>
        <taxon>BOP clade</taxon>
        <taxon>Oryzoideae</taxon>
        <taxon>Oryzeae</taxon>
        <taxon>Zizaniinae</taxon>
        <taxon>Zizania</taxon>
    </lineage>
</organism>
<keyword evidence="10" id="KW-0472">Membrane</keyword>
<keyword evidence="7" id="KW-1133">Transmembrane helix</keyword>
<evidence type="ECO:0000256" key="5">
    <source>
        <dbReference type="ARBA" id="ARBA00022792"/>
    </source>
</evidence>
<dbReference type="PANTHER" id="PTHR10485">
    <property type="entry name" value="MITOCHONDRIAL IMPORT INNER MEMBRANE TRANSLOCASE SUBUNIT TIM-17"/>
    <property type="match status" value="1"/>
</dbReference>
<keyword evidence="6" id="KW-0653">Protein transport</keyword>
<evidence type="ECO:0000256" key="6">
    <source>
        <dbReference type="ARBA" id="ARBA00022927"/>
    </source>
</evidence>
<dbReference type="GO" id="GO:0030150">
    <property type="term" value="P:protein import into mitochondrial matrix"/>
    <property type="evidence" value="ECO:0007669"/>
    <property type="project" value="TreeGrafter"/>
</dbReference>
<evidence type="ECO:0000313" key="11">
    <source>
        <dbReference type="EMBL" id="KAG8084069.1"/>
    </source>
</evidence>
<reference evidence="11" key="1">
    <citation type="journal article" date="2021" name="bioRxiv">
        <title>Whole Genome Assembly and Annotation of Northern Wild Rice, Zizania palustris L., Supports a Whole Genome Duplication in the Zizania Genus.</title>
        <authorList>
            <person name="Haas M."/>
            <person name="Kono T."/>
            <person name="Macchietto M."/>
            <person name="Millas R."/>
            <person name="McGilp L."/>
            <person name="Shao M."/>
            <person name="Duquette J."/>
            <person name="Hirsch C.N."/>
            <person name="Kimball J."/>
        </authorList>
    </citation>
    <scope>NUCLEOTIDE SEQUENCE</scope>
    <source>
        <tissue evidence="11">Fresh leaf tissue</tissue>
    </source>
</reference>
<dbReference type="EMBL" id="JAAALK010000082">
    <property type="protein sequence ID" value="KAG8084069.1"/>
    <property type="molecule type" value="Genomic_DNA"/>
</dbReference>
<evidence type="ECO:0000313" key="12">
    <source>
        <dbReference type="Proteomes" id="UP000729402"/>
    </source>
</evidence>
<evidence type="ECO:0000256" key="8">
    <source>
        <dbReference type="ARBA" id="ARBA00023010"/>
    </source>
</evidence>
<gene>
    <name evidence="11" type="ORF">GUJ93_ZPchr0010g11046</name>
</gene>
<comment type="subcellular location">
    <subcellularLocation>
        <location evidence="1">Mitochondrion inner membrane</location>
        <topology evidence="1">Multi-pass membrane protein</topology>
    </subcellularLocation>
</comment>
<sequence>MQRPPMEGDPCPNCILDVVGMAFGVGDVGGSAFYFLNGLRNSSKGARLAGAGFETNASPNFPQWWGSSGRWEAPSGEQRGALLRARRRRAADGGVLCSKQGGSERREAPLSGGRRLRTMGLRSGCRGALHFGWWEDPLRVAGVCGR</sequence>
<evidence type="ECO:0000256" key="2">
    <source>
        <dbReference type="ARBA" id="ARBA00008444"/>
    </source>
</evidence>
<reference evidence="11" key="2">
    <citation type="submission" date="2021-02" db="EMBL/GenBank/DDBJ databases">
        <authorList>
            <person name="Kimball J.A."/>
            <person name="Haas M.W."/>
            <person name="Macchietto M."/>
            <person name="Kono T."/>
            <person name="Duquette J."/>
            <person name="Shao M."/>
        </authorList>
    </citation>
    <scope>NUCLEOTIDE SEQUENCE</scope>
    <source>
        <tissue evidence="11">Fresh leaf tissue</tissue>
    </source>
</reference>
<proteinExistence type="inferred from homology"/>
<keyword evidence="4" id="KW-0812">Transmembrane</keyword>
<evidence type="ECO:0000256" key="1">
    <source>
        <dbReference type="ARBA" id="ARBA00004448"/>
    </source>
</evidence>
<name>A0A8J5TIH6_ZIZPA</name>
<comment type="caution">
    <text evidence="11">The sequence shown here is derived from an EMBL/GenBank/DDBJ whole genome shotgun (WGS) entry which is preliminary data.</text>
</comment>
<evidence type="ECO:0000256" key="3">
    <source>
        <dbReference type="ARBA" id="ARBA00022448"/>
    </source>
</evidence>
<keyword evidence="12" id="KW-1185">Reference proteome</keyword>
<dbReference type="Proteomes" id="UP000729402">
    <property type="component" value="Unassembled WGS sequence"/>
</dbReference>
<evidence type="ECO:0000256" key="9">
    <source>
        <dbReference type="ARBA" id="ARBA00023128"/>
    </source>
</evidence>
<dbReference type="AlphaFoldDB" id="A0A8J5TIH6"/>
<dbReference type="OrthoDB" id="598016at2759"/>
<protein>
    <submittedName>
        <fullName evidence="11">Uncharacterized protein</fullName>
    </submittedName>
</protein>
<keyword evidence="8" id="KW-0811">Translocation</keyword>
<dbReference type="GO" id="GO:0008320">
    <property type="term" value="F:protein transmembrane transporter activity"/>
    <property type="evidence" value="ECO:0007669"/>
    <property type="project" value="TreeGrafter"/>
</dbReference>
<evidence type="ECO:0000256" key="4">
    <source>
        <dbReference type="ARBA" id="ARBA00022692"/>
    </source>
</evidence>
<comment type="similarity">
    <text evidence="2">Belongs to the Tim17/Tim22/Tim23 family.</text>
</comment>
<dbReference type="PANTHER" id="PTHR10485:SF0">
    <property type="entry name" value="AT05822P-RELATED"/>
    <property type="match status" value="1"/>
</dbReference>
<evidence type="ECO:0000256" key="7">
    <source>
        <dbReference type="ARBA" id="ARBA00022989"/>
    </source>
</evidence>